<dbReference type="Proteomes" id="UP001331515">
    <property type="component" value="Unassembled WGS sequence"/>
</dbReference>
<keyword evidence="2" id="KW-1185">Reference proteome</keyword>
<organism evidence="1 2">
    <name type="scientific">Champsocephalus gunnari</name>
    <name type="common">Mackerel icefish</name>
    <dbReference type="NCBI Taxonomy" id="52237"/>
    <lineage>
        <taxon>Eukaryota</taxon>
        <taxon>Metazoa</taxon>
        <taxon>Chordata</taxon>
        <taxon>Craniata</taxon>
        <taxon>Vertebrata</taxon>
        <taxon>Euteleostomi</taxon>
        <taxon>Actinopterygii</taxon>
        <taxon>Neopterygii</taxon>
        <taxon>Teleostei</taxon>
        <taxon>Neoteleostei</taxon>
        <taxon>Acanthomorphata</taxon>
        <taxon>Eupercaria</taxon>
        <taxon>Perciformes</taxon>
        <taxon>Notothenioidei</taxon>
        <taxon>Channichthyidae</taxon>
        <taxon>Champsocephalus</taxon>
    </lineage>
</organism>
<reference evidence="1 2" key="1">
    <citation type="journal article" date="2023" name="Mol. Biol. Evol.">
        <title>Genomics of Secondarily Temperate Adaptation in the Only Non-Antarctic Icefish.</title>
        <authorList>
            <person name="Rivera-Colon A.G."/>
            <person name="Rayamajhi N."/>
            <person name="Minhas B.F."/>
            <person name="Madrigal G."/>
            <person name="Bilyk K.T."/>
            <person name="Yoon V."/>
            <person name="Hune M."/>
            <person name="Gregory S."/>
            <person name="Cheng C.H.C."/>
            <person name="Catchen J.M."/>
        </authorList>
    </citation>
    <scope>NUCLEOTIDE SEQUENCE [LARGE SCALE GENOMIC DNA]</scope>
    <source>
        <tissue evidence="1">White muscle</tissue>
    </source>
</reference>
<comment type="caution">
    <text evidence="1">The sequence shown here is derived from an EMBL/GenBank/DDBJ whole genome shotgun (WGS) entry which is preliminary data.</text>
</comment>
<evidence type="ECO:0000313" key="2">
    <source>
        <dbReference type="Proteomes" id="UP001331515"/>
    </source>
</evidence>
<evidence type="ECO:0000313" key="1">
    <source>
        <dbReference type="EMBL" id="KAK5920946.1"/>
    </source>
</evidence>
<accession>A0AAN8HM49</accession>
<protein>
    <submittedName>
        <fullName evidence="1">Uncharacterized protein</fullName>
    </submittedName>
</protein>
<gene>
    <name evidence="1" type="ORF">CgunFtcFv8_024694</name>
</gene>
<name>A0AAN8HM49_CHAGU</name>
<dbReference type="AlphaFoldDB" id="A0AAN8HM49"/>
<proteinExistence type="predicted"/>
<dbReference type="EMBL" id="JAURVH010001523">
    <property type="protein sequence ID" value="KAK5920946.1"/>
    <property type="molecule type" value="Genomic_DNA"/>
</dbReference>
<sequence>MASAILVVRLGRLHMREFQRWVAALRLDPVRHGAQRVMVTMKCIMALCHWLHPTFLVRGMPMGAVLSRKVVTTDMSDGLGGYIRRSTCEGSLEQRPPTVTHKLSGAFSGVPHPETLSAFSQRTSCPREDRQHDHNIVYKPPRGFAFSPVTHADTQTDLMELRTSPLSESDARTRSDEPRGRSAVQRCTTICRLDSTSNNCESAMGALRPGRGGSVRIKRKRSMSAVLFNARFKRTFTARPHSGVR</sequence>